<feature type="transmembrane region" description="Helical" evidence="1">
    <location>
        <begin position="27"/>
        <end position="49"/>
    </location>
</feature>
<accession>A0A269Z476</accession>
<organism evidence="2 3">
    <name type="scientific">Brevibacterium casei</name>
    <dbReference type="NCBI Taxonomy" id="33889"/>
    <lineage>
        <taxon>Bacteria</taxon>
        <taxon>Bacillati</taxon>
        <taxon>Actinomycetota</taxon>
        <taxon>Actinomycetes</taxon>
        <taxon>Micrococcales</taxon>
        <taxon>Brevibacteriaceae</taxon>
        <taxon>Brevibacterium</taxon>
    </lineage>
</organism>
<evidence type="ECO:0000313" key="2">
    <source>
        <dbReference type="EMBL" id="PAK92604.1"/>
    </source>
</evidence>
<keyword evidence="1" id="KW-0472">Membrane</keyword>
<proteinExistence type="predicted"/>
<dbReference type="AlphaFoldDB" id="A0A269Z476"/>
<protein>
    <submittedName>
        <fullName evidence="2">Uncharacterized protein</fullName>
    </submittedName>
</protein>
<name>A0A269Z476_9MICO</name>
<gene>
    <name evidence="2" type="ORF">B8X04_16970</name>
</gene>
<comment type="caution">
    <text evidence="2">The sequence shown here is derived from an EMBL/GenBank/DDBJ whole genome shotgun (WGS) entry which is preliminary data.</text>
</comment>
<feature type="non-terminal residue" evidence="2">
    <location>
        <position position="128"/>
    </location>
</feature>
<keyword evidence="1" id="KW-1133">Transmembrane helix</keyword>
<keyword evidence="1" id="KW-0812">Transmembrane</keyword>
<evidence type="ECO:0000256" key="1">
    <source>
        <dbReference type="SAM" id="Phobius"/>
    </source>
</evidence>
<dbReference type="InterPro" id="IPR024414">
    <property type="entry name" value="Uncharacterised_PrgI"/>
</dbReference>
<dbReference type="Pfam" id="PF12666">
    <property type="entry name" value="PrgI"/>
    <property type="match status" value="1"/>
</dbReference>
<feature type="transmembrane region" description="Helical" evidence="1">
    <location>
        <begin position="79"/>
        <end position="97"/>
    </location>
</feature>
<dbReference type="EMBL" id="NCWY01000028">
    <property type="protein sequence ID" value="PAK92604.1"/>
    <property type="molecule type" value="Genomic_DNA"/>
</dbReference>
<sequence length="128" mass="14263">MALEMKVYKDIHAYEAKAFAGLTFRQLGCVTVGGALALACFFGVTWFYLYQAGWSWQGWASFLKPDQQTTELFSTSTTIALFPTAAIFVPFAIYGWVRPKGLKPERFIPLGCVKFRRRSLCGSGGDRG</sequence>
<reference evidence="2 3" key="1">
    <citation type="submission" date="2017-04" db="EMBL/GenBank/DDBJ databases">
        <title>Kefir bacterial isolates.</title>
        <authorList>
            <person name="Kim Y."/>
            <person name="Blasche S."/>
            <person name="Patil K.R."/>
        </authorList>
    </citation>
    <scope>NUCLEOTIDE SEQUENCE [LARGE SCALE GENOMIC DNA]</scope>
    <source>
        <strain evidence="2 3">OG2</strain>
    </source>
</reference>
<evidence type="ECO:0000313" key="3">
    <source>
        <dbReference type="Proteomes" id="UP000216867"/>
    </source>
</evidence>
<dbReference type="Proteomes" id="UP000216867">
    <property type="component" value="Unassembled WGS sequence"/>
</dbReference>